<evidence type="ECO:0000313" key="1">
    <source>
        <dbReference type="EMBL" id="MFB9621561.1"/>
    </source>
</evidence>
<name>A0ABV5RQ60_9ACTN</name>
<comment type="caution">
    <text evidence="1">The sequence shown here is derived from an EMBL/GenBank/DDBJ whole genome shotgun (WGS) entry which is preliminary data.</text>
</comment>
<evidence type="ECO:0008006" key="3">
    <source>
        <dbReference type="Google" id="ProtNLM"/>
    </source>
</evidence>
<evidence type="ECO:0000313" key="2">
    <source>
        <dbReference type="Proteomes" id="UP001589532"/>
    </source>
</evidence>
<dbReference type="EMBL" id="JBHMBW010000001">
    <property type="protein sequence ID" value="MFB9621561.1"/>
    <property type="molecule type" value="Genomic_DNA"/>
</dbReference>
<sequence length="114" mass="12243">MSEPNILLDSLLAEAGISHAGLAARINKAAATARRPTRYDHTAVARWIRDSAIPRGDVPEIICEIIGLKIGRVLQLQDIGMARTSGDDFGTELPKAVDQAVALWRGDLATRSSP</sequence>
<protein>
    <recommendedName>
        <fullName evidence="3">XRE family transcriptional regulator</fullName>
    </recommendedName>
</protein>
<accession>A0ABV5RQ60</accession>
<gene>
    <name evidence="1" type="ORF">ACFFSA_00565</name>
</gene>
<reference evidence="1 2" key="1">
    <citation type="submission" date="2024-09" db="EMBL/GenBank/DDBJ databases">
        <authorList>
            <person name="Sun Q."/>
            <person name="Mori K."/>
        </authorList>
    </citation>
    <scope>NUCLEOTIDE SEQUENCE [LARGE SCALE GENOMIC DNA]</scope>
    <source>
        <strain evidence="1 2">JCM 3143</strain>
    </source>
</reference>
<dbReference type="Proteomes" id="UP001589532">
    <property type="component" value="Unassembled WGS sequence"/>
</dbReference>
<dbReference type="RefSeq" id="WP_344986659.1">
    <property type="nucleotide sequence ID" value="NZ_BAAAXV010000001.1"/>
</dbReference>
<keyword evidence="2" id="KW-1185">Reference proteome</keyword>
<proteinExistence type="predicted"/>
<organism evidence="1 2">
    <name type="scientific">Nonomuraea helvata</name>
    <dbReference type="NCBI Taxonomy" id="37484"/>
    <lineage>
        <taxon>Bacteria</taxon>
        <taxon>Bacillati</taxon>
        <taxon>Actinomycetota</taxon>
        <taxon>Actinomycetes</taxon>
        <taxon>Streptosporangiales</taxon>
        <taxon>Streptosporangiaceae</taxon>
        <taxon>Nonomuraea</taxon>
    </lineage>
</organism>